<gene>
    <name evidence="2" type="ORF">SU86_008715</name>
</gene>
<dbReference type="Proteomes" id="UP000266745">
    <property type="component" value="Chromosome"/>
</dbReference>
<dbReference type="RefSeq" id="WP_048187172.1">
    <property type="nucleotide sequence ID" value="NZ_CP011097.1"/>
</dbReference>
<protein>
    <submittedName>
        <fullName evidence="2">Uncharacterized protein</fullName>
    </submittedName>
</protein>
<dbReference type="STRING" id="1603555.SU86_008715"/>
<evidence type="ECO:0000313" key="2">
    <source>
        <dbReference type="EMBL" id="AJZ76421.1"/>
    </source>
</evidence>
<evidence type="ECO:0000256" key="1">
    <source>
        <dbReference type="SAM" id="Phobius"/>
    </source>
</evidence>
<keyword evidence="1" id="KW-0812">Transmembrane</keyword>
<dbReference type="GeneID" id="24874643"/>
<dbReference type="AlphaFoldDB" id="A0A3G1B2T4"/>
<keyword evidence="3" id="KW-1185">Reference proteome</keyword>
<keyword evidence="1" id="KW-0472">Membrane</keyword>
<dbReference type="EMBL" id="CP011097">
    <property type="protein sequence ID" value="AJZ76421.1"/>
    <property type="molecule type" value="Genomic_DNA"/>
</dbReference>
<evidence type="ECO:0000313" key="3">
    <source>
        <dbReference type="Proteomes" id="UP000266745"/>
    </source>
</evidence>
<reference evidence="2 3" key="1">
    <citation type="journal article" date="2016" name="Sci. Rep.">
        <title>A novel ammonia-oxidizing archaeon from wastewater treatment plant: Its enrichment, physiological and genomic characteristics.</title>
        <authorList>
            <person name="Li Y."/>
            <person name="Ding K."/>
            <person name="Wen X."/>
            <person name="Zhang B."/>
            <person name="Shen B."/>
            <person name="Yang Y."/>
        </authorList>
    </citation>
    <scope>NUCLEOTIDE SEQUENCE [LARGE SCALE GENOMIC DNA]</scope>
    <source>
        <strain evidence="2 3">SAT1</strain>
    </source>
</reference>
<organism evidence="2 3">
    <name type="scientific">Candidatus Nitrosotenuis cloacae</name>
    <dbReference type="NCBI Taxonomy" id="1603555"/>
    <lineage>
        <taxon>Archaea</taxon>
        <taxon>Nitrososphaerota</taxon>
        <taxon>Candidatus Nitrosotenuis</taxon>
    </lineage>
</organism>
<name>A0A3G1B2T4_9ARCH</name>
<proteinExistence type="predicted"/>
<dbReference type="KEGG" id="tah:SU86_008715"/>
<sequence>MASKGIALFVIPIIFSFVYGGLVLGSAMQGPRVDSMTTHQSSTLEILDLQGSYASGERVGVQISVSDASYDCGDLYITVYDVAGGAKKAVKQGAFFDQCYGTSGTLPISEKFSENFDAGQYSLEAQLFDKTGDKFLSATQKFSVQ</sequence>
<feature type="transmembrane region" description="Helical" evidence="1">
    <location>
        <begin position="6"/>
        <end position="27"/>
    </location>
</feature>
<keyword evidence="1" id="KW-1133">Transmembrane helix</keyword>
<dbReference type="OrthoDB" id="11885at2157"/>
<accession>A0A3G1B2T4</accession>